<organism evidence="2">
    <name type="scientific">Candidatus Berkiella cookevillensis</name>
    <dbReference type="NCBI Taxonomy" id="437022"/>
    <lineage>
        <taxon>Bacteria</taxon>
        <taxon>Pseudomonadati</taxon>
        <taxon>Pseudomonadota</taxon>
        <taxon>Gammaproteobacteria</taxon>
        <taxon>Candidatus Berkiellales</taxon>
        <taxon>Candidatus Berkiellaceae</taxon>
        <taxon>Candidatus Berkiella</taxon>
    </lineage>
</organism>
<evidence type="ECO:0000256" key="1">
    <source>
        <dbReference type="SAM" id="MobiDB-lite"/>
    </source>
</evidence>
<dbReference type="AlphaFoldDB" id="A0A0Q9YTR2"/>
<evidence type="ECO:0000313" key="4">
    <source>
        <dbReference type="Proteomes" id="UP000051494"/>
    </source>
</evidence>
<feature type="compositionally biased region" description="Polar residues" evidence="1">
    <location>
        <begin position="282"/>
        <end position="291"/>
    </location>
</feature>
<dbReference type="EMBL" id="LKHV02000001">
    <property type="protein sequence ID" value="MCS5708438.1"/>
    <property type="molecule type" value="Genomic_DNA"/>
</dbReference>
<dbReference type="RefSeq" id="WP_057622731.1">
    <property type="nucleotide sequence ID" value="NZ_LKHV02000001.1"/>
</dbReference>
<dbReference type="EMBL" id="LKHV01000001">
    <property type="protein sequence ID" value="KRG19985.1"/>
    <property type="molecule type" value="Genomic_DNA"/>
</dbReference>
<dbReference type="Proteomes" id="UP000051494">
    <property type="component" value="Unassembled WGS sequence"/>
</dbReference>
<keyword evidence="4" id="KW-1185">Reference proteome</keyword>
<reference evidence="3" key="3">
    <citation type="submission" date="2021-06" db="EMBL/GenBank/DDBJ databases">
        <title>Genomic Description and Analysis of Intracellular Bacteria, Candidatus Berkiella cookevillensis and Candidatus Berkiella aquae.</title>
        <authorList>
            <person name="Kidane D.T."/>
            <person name="Mehari Y.T."/>
            <person name="Rice F.C."/>
            <person name="Arivett B.A."/>
            <person name="Farone A.L."/>
            <person name="Berk S.G."/>
            <person name="Farone M.B."/>
        </authorList>
    </citation>
    <scope>NUCLEOTIDE SEQUENCE</scope>
    <source>
        <strain evidence="3">CC99</strain>
    </source>
</reference>
<reference evidence="2" key="1">
    <citation type="submission" date="2015-09" db="EMBL/GenBank/DDBJ databases">
        <title>Draft Genome Sequences of Two Novel Amoeba-resistant Intranuclear Bacteria, Candidatus Berkiella cookevillensis and Candidatus Berkiella aquae.</title>
        <authorList>
            <person name="Mehari Y.T."/>
            <person name="Arivett B.A."/>
            <person name="Farone A.L."/>
            <person name="Gunderson J.H."/>
            <person name="Farone M.B."/>
        </authorList>
    </citation>
    <scope>NUCLEOTIDE SEQUENCE [LARGE SCALE GENOMIC DNA]</scope>
    <source>
        <strain evidence="2">CC99</strain>
    </source>
</reference>
<proteinExistence type="predicted"/>
<feature type="region of interest" description="Disordered" evidence="1">
    <location>
        <begin position="274"/>
        <end position="300"/>
    </location>
</feature>
<dbReference type="OrthoDB" id="9932981at2"/>
<name>A0A0Q9YTR2_9GAMM</name>
<evidence type="ECO:0000313" key="2">
    <source>
        <dbReference type="EMBL" id="KRG19985.1"/>
    </source>
</evidence>
<reference evidence="3" key="2">
    <citation type="journal article" date="2016" name="Genome Announc.">
        <title>Draft Genome Sequences of Two Novel Amoeba-Resistant Intranuclear Bacteria, 'Candidatus Berkiella cookevillensis' and 'Candidatus Berkiella aquae'.</title>
        <authorList>
            <person name="Mehari Y.T."/>
            <person name="Arivett B.A."/>
            <person name="Farone A.L."/>
            <person name="Gunderson J.H."/>
            <person name="Farone M.B."/>
        </authorList>
    </citation>
    <scope>NUCLEOTIDE SEQUENCE</scope>
    <source>
        <strain evidence="3">CC99</strain>
    </source>
</reference>
<evidence type="ECO:0000313" key="3">
    <source>
        <dbReference type="EMBL" id="MCS5708438.1"/>
    </source>
</evidence>
<accession>A0A0Q9YTR2</accession>
<sequence length="458" mass="52569">MQNGVESTDTDQKDELLKQSLSTVSSSDLDSTSGLQSRNIVEAEALRSELTIQLLFSDFQKKAAHVLLQNPPQANRLTKVQHLREKFAEEESSDLESTLSQAVDKQIQQLSSYQLLAQAFEEKQNKVQNYLERIRAGLQDKPITMENIVPLLRKWVYELQLADKLASGQTLAGNIVSDSMESKLNSEALSNKISSFHAFLLHCLLSKTILEKITHEVRYSKPAEQLTEDDIKTAIQLWDKIDKERYARLGSHFSASISKVEEWKSLMPQALSYEEMQERESTNPYPYQSDESQQDRRERRKHISGFEPCLKQLKQASVVQNLAERSRKEKIPVEKQHCELSDPQRLEMQFKLGIRPFSKSRQGYASLAFNMLTGNEAWLTDFEGAKLDSELPVIFPDRKEQVKKQLLPLMQRKLMLNQKFLTRSSDASLDHPDSAQIDASESNQELDSIVERLHRFKI</sequence>
<gene>
    <name evidence="2" type="ORF">CC99x_00206</name>
    <name evidence="3" type="ORF">CC99x_005905</name>
</gene>
<comment type="caution">
    <text evidence="2">The sequence shown here is derived from an EMBL/GenBank/DDBJ whole genome shotgun (WGS) entry which is preliminary data.</text>
</comment>
<protein>
    <submittedName>
        <fullName evidence="2">Uncharacterized protein</fullName>
    </submittedName>
</protein>